<keyword evidence="1" id="KW-0175">Coiled coil</keyword>
<keyword evidence="4" id="KW-0132">Cell division</keyword>
<dbReference type="EMBL" id="SOCE01000001">
    <property type="protein sequence ID" value="TDU86966.1"/>
    <property type="molecule type" value="Genomic_DNA"/>
</dbReference>
<protein>
    <submittedName>
        <fullName evidence="4">Cell division protein FtsB</fullName>
    </submittedName>
</protein>
<feature type="coiled-coil region" evidence="1">
    <location>
        <begin position="68"/>
        <end position="95"/>
    </location>
</feature>
<keyword evidence="4" id="KW-0131">Cell cycle</keyword>
<feature type="region of interest" description="Disordered" evidence="2">
    <location>
        <begin position="134"/>
        <end position="226"/>
    </location>
</feature>
<gene>
    <name evidence="4" type="ORF">EV138_0483</name>
</gene>
<keyword evidence="5" id="KW-1185">Reference proteome</keyword>
<feature type="transmembrane region" description="Helical" evidence="3">
    <location>
        <begin position="37"/>
        <end position="57"/>
    </location>
</feature>
<reference evidence="4 5" key="1">
    <citation type="submission" date="2019-03" db="EMBL/GenBank/DDBJ databases">
        <title>Genomic Encyclopedia of Type Strains, Phase III (KMG-III): the genomes of soil and plant-associated and newly described type strains.</title>
        <authorList>
            <person name="Whitman W."/>
        </authorList>
    </citation>
    <scope>NUCLEOTIDE SEQUENCE [LARGE SCALE GENOMIC DNA]</scope>
    <source>
        <strain evidence="4 5">VKM Ac-2575</strain>
    </source>
</reference>
<keyword evidence="3" id="KW-0472">Membrane</keyword>
<evidence type="ECO:0000313" key="5">
    <source>
        <dbReference type="Proteomes" id="UP000295151"/>
    </source>
</evidence>
<evidence type="ECO:0000256" key="1">
    <source>
        <dbReference type="SAM" id="Coils"/>
    </source>
</evidence>
<feature type="compositionally biased region" description="Pro residues" evidence="2">
    <location>
        <begin position="144"/>
        <end position="158"/>
    </location>
</feature>
<evidence type="ECO:0000256" key="2">
    <source>
        <dbReference type="SAM" id="MobiDB-lite"/>
    </source>
</evidence>
<comment type="caution">
    <text evidence="4">The sequence shown here is derived from an EMBL/GenBank/DDBJ whole genome shotgun (WGS) entry which is preliminary data.</text>
</comment>
<dbReference type="RefSeq" id="WP_166678451.1">
    <property type="nucleotide sequence ID" value="NZ_SOCE01000001.1"/>
</dbReference>
<dbReference type="AlphaFoldDB" id="A0A4R7T6S2"/>
<sequence length="226" mass="23562">MSTVFSPSKARVTPAPATKQEPKLRVVYGAPFRPPRMPFVIFVVALLAAGLVGLLLLNTELQRGTFQVTALNQQADQLRDQQEQLEREVRTLESPQNLADRALRMGMVPNQNPVFLRLSDGRVLGVPEEAKAGTGTAMFSPDALPKPNPPAVTQPVTPPVTTTKPPAGATKPPAGTTKPPAGTTKPPVGTTKPPAGTTKPPATTTKPPAGTTKPPGTTGTTTTTGG</sequence>
<dbReference type="Proteomes" id="UP000295151">
    <property type="component" value="Unassembled WGS sequence"/>
</dbReference>
<accession>A0A4R7T6S2</accession>
<keyword evidence="3" id="KW-0812">Transmembrane</keyword>
<evidence type="ECO:0000256" key="3">
    <source>
        <dbReference type="SAM" id="Phobius"/>
    </source>
</evidence>
<evidence type="ECO:0000313" key="4">
    <source>
        <dbReference type="EMBL" id="TDU86966.1"/>
    </source>
</evidence>
<name>A0A4R7T6S2_9ACTN</name>
<dbReference type="GO" id="GO:0051301">
    <property type="term" value="P:cell division"/>
    <property type="evidence" value="ECO:0007669"/>
    <property type="project" value="UniProtKB-KW"/>
</dbReference>
<keyword evidence="3" id="KW-1133">Transmembrane helix</keyword>
<organism evidence="4 5">
    <name type="scientific">Kribbella voronezhensis</name>
    <dbReference type="NCBI Taxonomy" id="2512212"/>
    <lineage>
        <taxon>Bacteria</taxon>
        <taxon>Bacillati</taxon>
        <taxon>Actinomycetota</taxon>
        <taxon>Actinomycetes</taxon>
        <taxon>Propionibacteriales</taxon>
        <taxon>Kribbellaceae</taxon>
        <taxon>Kribbella</taxon>
    </lineage>
</organism>
<feature type="compositionally biased region" description="Low complexity" evidence="2">
    <location>
        <begin position="159"/>
        <end position="226"/>
    </location>
</feature>
<proteinExistence type="predicted"/>